<protein>
    <submittedName>
        <fullName evidence="3">Cytochrome P450</fullName>
    </submittedName>
</protein>
<dbReference type="GeneID" id="95508486"/>
<dbReference type="RefSeq" id="WP_055468930.1">
    <property type="nucleotide sequence ID" value="NZ_BBOK01000009.1"/>
</dbReference>
<dbReference type="PRINTS" id="PR00385">
    <property type="entry name" value="P450"/>
</dbReference>
<keyword evidence="2" id="KW-0479">Metal-binding</keyword>
<dbReference type="Pfam" id="PF00067">
    <property type="entry name" value="p450"/>
    <property type="match status" value="2"/>
</dbReference>
<keyword evidence="2" id="KW-0408">Iron</keyword>
<dbReference type="EMBL" id="JBIVPC010000011">
    <property type="protein sequence ID" value="MFJ6038655.1"/>
    <property type="molecule type" value="Genomic_DNA"/>
</dbReference>
<keyword evidence="2" id="KW-0503">Monooxygenase</keyword>
<dbReference type="InterPro" id="IPR036396">
    <property type="entry name" value="Cyt_P450_sf"/>
</dbReference>
<keyword evidence="4" id="KW-1185">Reference proteome</keyword>
<comment type="caution">
    <text evidence="3">The sequence shown here is derived from an EMBL/GenBank/DDBJ whole genome shotgun (WGS) entry which is preliminary data.</text>
</comment>
<reference evidence="3 4" key="1">
    <citation type="submission" date="2024-10" db="EMBL/GenBank/DDBJ databases">
        <title>The Natural Products Discovery Center: Release of the First 8490 Sequenced Strains for Exploring Actinobacteria Biosynthetic Diversity.</title>
        <authorList>
            <person name="Kalkreuter E."/>
            <person name="Kautsar S.A."/>
            <person name="Yang D."/>
            <person name="Bader C.D."/>
            <person name="Teijaro C.N."/>
            <person name="Fluegel L."/>
            <person name="Davis C.M."/>
            <person name="Simpson J.R."/>
            <person name="Lauterbach L."/>
            <person name="Steele A.D."/>
            <person name="Gui C."/>
            <person name="Meng S."/>
            <person name="Li G."/>
            <person name="Viehrig K."/>
            <person name="Ye F."/>
            <person name="Su P."/>
            <person name="Kiefer A.F."/>
            <person name="Nichols A."/>
            <person name="Cepeda A.J."/>
            <person name="Yan W."/>
            <person name="Fan B."/>
            <person name="Jiang Y."/>
            <person name="Adhikari A."/>
            <person name="Zheng C.-J."/>
            <person name="Schuster L."/>
            <person name="Cowan T.M."/>
            <person name="Smanski M.J."/>
            <person name="Chevrette M.G."/>
            <person name="De Carvalho L.P.S."/>
            <person name="Shen B."/>
        </authorList>
    </citation>
    <scope>NUCLEOTIDE SEQUENCE [LARGE SCALE GENOMIC DNA]</scope>
    <source>
        <strain evidence="3 4">NPDC093086</strain>
    </source>
</reference>
<gene>
    <name evidence="3" type="ORF">ACIQFM_20625</name>
</gene>
<dbReference type="CDD" id="cd11031">
    <property type="entry name" value="Cyp158A-like"/>
    <property type="match status" value="1"/>
</dbReference>
<dbReference type="PRINTS" id="PR00359">
    <property type="entry name" value="BP450"/>
</dbReference>
<proteinExistence type="inferred from homology"/>
<dbReference type="SUPFAM" id="SSF48264">
    <property type="entry name" value="Cytochrome P450"/>
    <property type="match status" value="1"/>
</dbReference>
<organism evidence="3 4">
    <name type="scientific">Streptomyces ardesiacus</name>
    <dbReference type="NCBI Taxonomy" id="285564"/>
    <lineage>
        <taxon>Bacteria</taxon>
        <taxon>Bacillati</taxon>
        <taxon>Actinomycetota</taxon>
        <taxon>Actinomycetes</taxon>
        <taxon>Kitasatosporales</taxon>
        <taxon>Streptomycetaceae</taxon>
        <taxon>Streptomyces</taxon>
    </lineage>
</organism>
<keyword evidence="2" id="KW-0349">Heme</keyword>
<dbReference type="InterPro" id="IPR001128">
    <property type="entry name" value="Cyt_P450"/>
</dbReference>
<dbReference type="PANTHER" id="PTHR46696:SF1">
    <property type="entry name" value="CYTOCHROME P450 YJIB-RELATED"/>
    <property type="match status" value="1"/>
</dbReference>
<evidence type="ECO:0000313" key="4">
    <source>
        <dbReference type="Proteomes" id="UP001617907"/>
    </source>
</evidence>
<accession>A0ABW8HER4</accession>
<dbReference type="PANTHER" id="PTHR46696">
    <property type="entry name" value="P450, PUTATIVE (EUROFUNG)-RELATED"/>
    <property type="match status" value="1"/>
</dbReference>
<evidence type="ECO:0000313" key="3">
    <source>
        <dbReference type="EMBL" id="MFJ6038655.1"/>
    </source>
</evidence>
<keyword evidence="2" id="KW-0560">Oxidoreductase</keyword>
<sequence length="385" mass="42648">MRDIQVSPLYAKLRAEEPLSLVRLPYGEPAWLATRHDDVKTVLTDPRFSRAIAQGLDQPRLRAENTGDGIMGMDPPDHTRLRKLVGKAFTARRVEQMRAGVAQRARDLVDAMKRGGSEADLVEEFARPLPVSVICDLLGVPYEDHSRFRRWTEAMTNEESRTADVLAEIGPELDEYLGGLIAQRRRRPTDDLLGALVRARDEGDRLTEAELISIAGPGLLAGGAETVTCGIPSFVYALLTHPDQLALLRRTPELMPTAVEELLRHVPINTAAMFARYPLEDVRLGDTLVRAGEPVLAALHAANRDPDVFENPEGLDLTRARNPHLTFGHGPHHCIGAQLARLELQVALTTLLESFPELHLVDGPENVEWKFGVIVRGPSELRVGW</sequence>
<evidence type="ECO:0000256" key="2">
    <source>
        <dbReference type="RuleBase" id="RU000461"/>
    </source>
</evidence>
<comment type="similarity">
    <text evidence="1 2">Belongs to the cytochrome P450 family.</text>
</comment>
<dbReference type="PROSITE" id="PS00086">
    <property type="entry name" value="CYTOCHROME_P450"/>
    <property type="match status" value="1"/>
</dbReference>
<dbReference type="InterPro" id="IPR017972">
    <property type="entry name" value="Cyt_P450_CS"/>
</dbReference>
<evidence type="ECO:0000256" key="1">
    <source>
        <dbReference type="ARBA" id="ARBA00010617"/>
    </source>
</evidence>
<name>A0ABW8HER4_9ACTN</name>
<dbReference type="InterPro" id="IPR002397">
    <property type="entry name" value="Cyt_P450_B"/>
</dbReference>
<dbReference type="Gene3D" id="1.10.630.10">
    <property type="entry name" value="Cytochrome P450"/>
    <property type="match status" value="1"/>
</dbReference>
<dbReference type="Proteomes" id="UP001617907">
    <property type="component" value="Unassembled WGS sequence"/>
</dbReference>